<dbReference type="RefSeq" id="WP_100990162.1">
    <property type="nucleotide sequence ID" value="NZ_CP025096.1"/>
</dbReference>
<protein>
    <recommendedName>
        <fullName evidence="2">Tail specific protease domain-containing protein</fullName>
    </recommendedName>
</protein>
<keyword evidence="4" id="KW-1185">Reference proteome</keyword>
<dbReference type="PANTHER" id="PTHR11261:SF3">
    <property type="entry name" value="RETINOL-BINDING PROTEIN 3"/>
    <property type="match status" value="1"/>
</dbReference>
<dbReference type="EMBL" id="CP025096">
    <property type="protein sequence ID" value="AUD04096.1"/>
    <property type="molecule type" value="Genomic_DNA"/>
</dbReference>
<dbReference type="SUPFAM" id="SSF52096">
    <property type="entry name" value="ClpP/crotonase"/>
    <property type="match status" value="1"/>
</dbReference>
<reference evidence="3 4" key="1">
    <citation type="submission" date="2017-11" db="EMBL/GenBank/DDBJ databases">
        <title>Taxonomic description and genome sequences of Spirosoma HA7 sp. nov., isolated from pollen microhabitat of Corylus avellana.</title>
        <authorList>
            <person name="Ambika Manirajan B."/>
            <person name="Suarez C."/>
            <person name="Ratering S."/>
            <person name="Geissler-Plaum R."/>
            <person name="Cardinale M."/>
            <person name="Sylvia S."/>
        </authorList>
    </citation>
    <scope>NUCLEOTIDE SEQUENCE [LARGE SCALE GENOMIC DNA]</scope>
    <source>
        <strain evidence="3 4">HA7</strain>
    </source>
</reference>
<dbReference type="AlphaFoldDB" id="A0A2K8Z2I4"/>
<name>A0A2K8Z2I4_9BACT</name>
<feature type="domain" description="Tail specific protease" evidence="2">
    <location>
        <begin position="105"/>
        <end position="310"/>
    </location>
</feature>
<keyword evidence="1" id="KW-0732">Signal</keyword>
<feature type="chain" id="PRO_5014901239" description="Tail specific protease domain-containing protein" evidence="1">
    <location>
        <begin position="23"/>
        <end position="337"/>
    </location>
</feature>
<feature type="signal peptide" evidence="1">
    <location>
        <begin position="1"/>
        <end position="22"/>
    </location>
</feature>
<dbReference type="KEGG" id="spir:CWM47_21035"/>
<dbReference type="GO" id="GO:0008236">
    <property type="term" value="F:serine-type peptidase activity"/>
    <property type="evidence" value="ECO:0007669"/>
    <property type="project" value="InterPro"/>
</dbReference>
<dbReference type="Proteomes" id="UP000232883">
    <property type="component" value="Chromosome"/>
</dbReference>
<evidence type="ECO:0000313" key="4">
    <source>
        <dbReference type="Proteomes" id="UP000232883"/>
    </source>
</evidence>
<dbReference type="OrthoDB" id="7314861at2"/>
<dbReference type="SMART" id="SM00245">
    <property type="entry name" value="TSPc"/>
    <property type="match status" value="1"/>
</dbReference>
<gene>
    <name evidence="3" type="ORF">CWM47_21035</name>
</gene>
<dbReference type="InterPro" id="IPR005151">
    <property type="entry name" value="Tail-specific_protease"/>
</dbReference>
<evidence type="ECO:0000256" key="1">
    <source>
        <dbReference type="SAM" id="SignalP"/>
    </source>
</evidence>
<dbReference type="Gene3D" id="3.90.226.10">
    <property type="entry name" value="2-enoyl-CoA Hydratase, Chain A, domain 1"/>
    <property type="match status" value="1"/>
</dbReference>
<dbReference type="Pfam" id="PF03572">
    <property type="entry name" value="Peptidase_S41"/>
    <property type="match status" value="1"/>
</dbReference>
<evidence type="ECO:0000259" key="2">
    <source>
        <dbReference type="SMART" id="SM00245"/>
    </source>
</evidence>
<accession>A0A2K8Z2I4</accession>
<proteinExistence type="predicted"/>
<dbReference type="PANTHER" id="PTHR11261">
    <property type="entry name" value="INTERPHOTORECEPTOR RETINOID-BINDING PROTEIN"/>
    <property type="match status" value="1"/>
</dbReference>
<dbReference type="CDD" id="cd06567">
    <property type="entry name" value="Peptidase_S41"/>
    <property type="match status" value="1"/>
</dbReference>
<organism evidence="3 4">
    <name type="scientific">Spirosoma pollinicola</name>
    <dbReference type="NCBI Taxonomy" id="2057025"/>
    <lineage>
        <taxon>Bacteria</taxon>
        <taxon>Pseudomonadati</taxon>
        <taxon>Bacteroidota</taxon>
        <taxon>Cytophagia</taxon>
        <taxon>Cytophagales</taxon>
        <taxon>Cytophagaceae</taxon>
        <taxon>Spirosoma</taxon>
    </lineage>
</organism>
<dbReference type="GO" id="GO:0006508">
    <property type="term" value="P:proteolysis"/>
    <property type="evidence" value="ECO:0007669"/>
    <property type="project" value="InterPro"/>
</dbReference>
<evidence type="ECO:0000313" key="3">
    <source>
        <dbReference type="EMBL" id="AUD04096.1"/>
    </source>
</evidence>
<sequence length="337" mass="37511">MKALLLCLVHLLYFSSTSSVYGQSKEVIGLLDSTIDLMQQHSVNARLVNWKKIRKQALNDAKLLSNPYQLGPVIRNLYKAIDDYHGAFYYKDSTFRWMNNQPVVSDSIMNQWKKGAGIKTALLEDDIGYLRIPGMQFTGKQDTDKNAQQLNDSLCHLLRRNVKGLVIDLRLNGGGAMYPMILGVQQLLEKGQIGSFQSKKNEKWYLTEDSFSFDTTVLATIKPGCAINGLTIPISFLISPPTGSSAEFLLIAFKGRPKTILVGTETAGFITGIEGFQINDATSVLLSTSYGKDRLGRVYKAAFKPDILVIGADSFTNLNKDEKVKQAVRWLKQVKAD</sequence>
<dbReference type="InterPro" id="IPR029045">
    <property type="entry name" value="ClpP/crotonase-like_dom_sf"/>
</dbReference>